<name>A0ABC8JY49_ERUVS</name>
<comment type="caution">
    <text evidence="7">The sequence shown here is derived from an EMBL/GenBank/DDBJ whole genome shotgun (WGS) entry which is preliminary data.</text>
</comment>
<evidence type="ECO:0000256" key="5">
    <source>
        <dbReference type="SAM" id="MobiDB-lite"/>
    </source>
</evidence>
<evidence type="ECO:0000313" key="7">
    <source>
        <dbReference type="EMBL" id="CAH8347036.1"/>
    </source>
</evidence>
<keyword evidence="1" id="KW-0479">Metal-binding</keyword>
<organism evidence="7 8">
    <name type="scientific">Eruca vesicaria subsp. sativa</name>
    <name type="common">Garden rocket</name>
    <name type="synonym">Eruca sativa</name>
    <dbReference type="NCBI Taxonomy" id="29727"/>
    <lineage>
        <taxon>Eukaryota</taxon>
        <taxon>Viridiplantae</taxon>
        <taxon>Streptophyta</taxon>
        <taxon>Embryophyta</taxon>
        <taxon>Tracheophyta</taxon>
        <taxon>Spermatophyta</taxon>
        <taxon>Magnoliopsida</taxon>
        <taxon>eudicotyledons</taxon>
        <taxon>Gunneridae</taxon>
        <taxon>Pentapetalae</taxon>
        <taxon>rosids</taxon>
        <taxon>malvids</taxon>
        <taxon>Brassicales</taxon>
        <taxon>Brassicaceae</taxon>
        <taxon>Brassiceae</taxon>
        <taxon>Eruca</taxon>
    </lineage>
</organism>
<dbReference type="SMART" id="SM00249">
    <property type="entry name" value="PHD"/>
    <property type="match status" value="1"/>
</dbReference>
<proteinExistence type="predicted"/>
<gene>
    <name evidence="7" type="ORF">ERUC_LOCUS17051</name>
</gene>
<evidence type="ECO:0000313" key="8">
    <source>
        <dbReference type="Proteomes" id="UP001642260"/>
    </source>
</evidence>
<feature type="region of interest" description="Disordered" evidence="5">
    <location>
        <begin position="34"/>
        <end position="56"/>
    </location>
</feature>
<evidence type="ECO:0000256" key="4">
    <source>
        <dbReference type="ARBA" id="ARBA00022833"/>
    </source>
</evidence>
<dbReference type="GO" id="GO:0008270">
    <property type="term" value="F:zinc ion binding"/>
    <property type="evidence" value="ECO:0007669"/>
    <property type="project" value="UniProtKB-KW"/>
</dbReference>
<dbReference type="InterPro" id="IPR004146">
    <property type="entry name" value="DC1"/>
</dbReference>
<accession>A0ABC8JY49</accession>
<reference evidence="7 8" key="1">
    <citation type="submission" date="2022-03" db="EMBL/GenBank/DDBJ databases">
        <authorList>
            <person name="Macdonald S."/>
            <person name="Ahmed S."/>
            <person name="Newling K."/>
        </authorList>
    </citation>
    <scope>NUCLEOTIDE SEQUENCE [LARGE SCALE GENOMIC DNA]</scope>
</reference>
<dbReference type="InterPro" id="IPR046349">
    <property type="entry name" value="C1-like_sf"/>
</dbReference>
<evidence type="ECO:0000256" key="3">
    <source>
        <dbReference type="ARBA" id="ARBA00022771"/>
    </source>
</evidence>
<sequence length="325" mass="34158">MIRSKSITINSNSGNNISTVAAAAVAMRRSASNANANANAEVHTPDLNSKPRRPRSVEFPVSPQLIQGEEMVHFGHPQHVLVKVELPDIYTCAGCKEEGAGIRYVCQECDYQLHEFCALAPPLLKSHPFHYQHQLLFFAKPGKGGIMKSKCDVCGRSPKGYTYRCKACSFQMHPGCAMLSPSISSSSLHHHPLQLLPSSSSSSSSANTTGGFLCGECKRGKRVGRVYRCTVCDYHLHAICAKDAAVNGLRANGHKGRDRSPAVLGTAARLASQVVIDFLGGMMEGLGEGVGEAILDGVSRGGGGGGGRGGGSGGVTGVSPRVKGG</sequence>
<dbReference type="Gene3D" id="3.30.60.20">
    <property type="match status" value="1"/>
</dbReference>
<keyword evidence="8" id="KW-1185">Reference proteome</keyword>
<feature type="compositionally biased region" description="Gly residues" evidence="5">
    <location>
        <begin position="301"/>
        <end position="316"/>
    </location>
</feature>
<keyword evidence="3" id="KW-0863">Zinc-finger</keyword>
<dbReference type="PANTHER" id="PTHR47841">
    <property type="entry name" value="DIACYLGLYCEROL KINASE THETA-LIKE-RELATED"/>
    <property type="match status" value="1"/>
</dbReference>
<keyword evidence="2" id="KW-0677">Repeat</keyword>
<keyword evidence="4" id="KW-0862">Zinc</keyword>
<dbReference type="PANTHER" id="PTHR47841:SF3">
    <property type="entry name" value="OS09G0492800 PROTEIN"/>
    <property type="match status" value="1"/>
</dbReference>
<dbReference type="AlphaFoldDB" id="A0ABC8JY49"/>
<dbReference type="SUPFAM" id="SSF57889">
    <property type="entry name" value="Cysteine-rich domain"/>
    <property type="match status" value="2"/>
</dbReference>
<evidence type="ECO:0000259" key="6">
    <source>
        <dbReference type="SMART" id="SM00249"/>
    </source>
</evidence>
<dbReference type="EMBL" id="CAKOAT010155378">
    <property type="protein sequence ID" value="CAH8347036.1"/>
    <property type="molecule type" value="Genomic_DNA"/>
</dbReference>
<evidence type="ECO:0000256" key="1">
    <source>
        <dbReference type="ARBA" id="ARBA00022723"/>
    </source>
</evidence>
<protein>
    <recommendedName>
        <fullName evidence="6">Zinc finger PHD-type domain-containing protein</fullName>
    </recommendedName>
</protein>
<dbReference type="Proteomes" id="UP001642260">
    <property type="component" value="Unassembled WGS sequence"/>
</dbReference>
<dbReference type="Pfam" id="PF03107">
    <property type="entry name" value="C1_2"/>
    <property type="match status" value="3"/>
</dbReference>
<dbReference type="InterPro" id="IPR001965">
    <property type="entry name" value="Znf_PHD"/>
</dbReference>
<feature type="domain" description="Zinc finger PHD-type" evidence="6">
    <location>
        <begin position="150"/>
        <end position="218"/>
    </location>
</feature>
<evidence type="ECO:0000256" key="2">
    <source>
        <dbReference type="ARBA" id="ARBA00022737"/>
    </source>
</evidence>
<feature type="region of interest" description="Disordered" evidence="5">
    <location>
        <begin position="301"/>
        <end position="325"/>
    </location>
</feature>